<proteinExistence type="predicted"/>
<sequence length="69" mass="8339">MNETQKIYSLKQNVINYGSILEPKIKLEKCKTRKFELKNLAILEKHEYLLQNEKGIRSLVDQYLFFYIQ</sequence>
<name>A0A8S1RHN5_9CILI</name>
<dbReference type="EMBL" id="CAJJDN010000178">
    <property type="protein sequence ID" value="CAD8127588.1"/>
    <property type="molecule type" value="Genomic_DNA"/>
</dbReference>
<gene>
    <name evidence="1" type="ORF">PSON_ATCC_30995.1.T1780020</name>
</gene>
<dbReference type="AlphaFoldDB" id="A0A8S1RHN5"/>
<accession>A0A8S1RHN5</accession>
<dbReference type="Proteomes" id="UP000692954">
    <property type="component" value="Unassembled WGS sequence"/>
</dbReference>
<comment type="caution">
    <text evidence="1">The sequence shown here is derived from an EMBL/GenBank/DDBJ whole genome shotgun (WGS) entry which is preliminary data.</text>
</comment>
<organism evidence="1 2">
    <name type="scientific">Paramecium sonneborni</name>
    <dbReference type="NCBI Taxonomy" id="65129"/>
    <lineage>
        <taxon>Eukaryota</taxon>
        <taxon>Sar</taxon>
        <taxon>Alveolata</taxon>
        <taxon>Ciliophora</taxon>
        <taxon>Intramacronucleata</taxon>
        <taxon>Oligohymenophorea</taxon>
        <taxon>Peniculida</taxon>
        <taxon>Parameciidae</taxon>
        <taxon>Paramecium</taxon>
    </lineage>
</organism>
<evidence type="ECO:0000313" key="1">
    <source>
        <dbReference type="EMBL" id="CAD8127588.1"/>
    </source>
</evidence>
<protein>
    <submittedName>
        <fullName evidence="1">Uncharacterized protein</fullName>
    </submittedName>
</protein>
<reference evidence="1" key="1">
    <citation type="submission" date="2021-01" db="EMBL/GenBank/DDBJ databases">
        <authorList>
            <consortium name="Genoscope - CEA"/>
            <person name="William W."/>
        </authorList>
    </citation>
    <scope>NUCLEOTIDE SEQUENCE</scope>
</reference>
<evidence type="ECO:0000313" key="2">
    <source>
        <dbReference type="Proteomes" id="UP000692954"/>
    </source>
</evidence>
<keyword evidence="2" id="KW-1185">Reference proteome</keyword>